<dbReference type="PROSITE" id="PS51257">
    <property type="entry name" value="PROKAR_LIPOPROTEIN"/>
    <property type="match status" value="1"/>
</dbReference>
<keyword evidence="3" id="KW-1185">Reference proteome</keyword>
<feature type="signal peptide" evidence="1">
    <location>
        <begin position="1"/>
        <end position="24"/>
    </location>
</feature>
<name>A0A931E398_9CORY</name>
<dbReference type="EMBL" id="JADOUE010000001">
    <property type="protein sequence ID" value="MBG6123142.1"/>
    <property type="molecule type" value="Genomic_DNA"/>
</dbReference>
<dbReference type="AlphaFoldDB" id="A0A931E398"/>
<comment type="caution">
    <text evidence="2">The sequence shown here is derived from an EMBL/GenBank/DDBJ whole genome shotgun (WGS) entry which is preliminary data.</text>
</comment>
<protein>
    <recommendedName>
        <fullName evidence="4">Lipoprotein</fullName>
    </recommendedName>
</protein>
<evidence type="ECO:0000313" key="2">
    <source>
        <dbReference type="EMBL" id="MBG6123142.1"/>
    </source>
</evidence>
<proteinExistence type="predicted"/>
<organism evidence="2 3">
    <name type="scientific">Corynebacterium aquatimens</name>
    <dbReference type="NCBI Taxonomy" id="1190508"/>
    <lineage>
        <taxon>Bacteria</taxon>
        <taxon>Bacillati</taxon>
        <taxon>Actinomycetota</taxon>
        <taxon>Actinomycetes</taxon>
        <taxon>Mycobacteriales</taxon>
        <taxon>Corynebacteriaceae</taxon>
        <taxon>Corynebacterium</taxon>
    </lineage>
</organism>
<dbReference type="RefSeq" id="WP_196825416.1">
    <property type="nucleotide sequence ID" value="NZ_CP046980.1"/>
</dbReference>
<reference evidence="2" key="1">
    <citation type="submission" date="2020-11" db="EMBL/GenBank/DDBJ databases">
        <title>Sequencing the genomes of 1000 actinobacteria strains.</title>
        <authorList>
            <person name="Klenk H.-P."/>
        </authorList>
    </citation>
    <scope>NUCLEOTIDE SEQUENCE</scope>
    <source>
        <strain evidence="2">DSM 45632</strain>
    </source>
</reference>
<accession>A0A931E398</accession>
<evidence type="ECO:0000256" key="1">
    <source>
        <dbReference type="SAM" id="SignalP"/>
    </source>
</evidence>
<evidence type="ECO:0000313" key="3">
    <source>
        <dbReference type="Proteomes" id="UP000658613"/>
    </source>
</evidence>
<evidence type="ECO:0008006" key="4">
    <source>
        <dbReference type="Google" id="ProtNLM"/>
    </source>
</evidence>
<keyword evidence="1" id="KW-0732">Signal</keyword>
<dbReference type="Proteomes" id="UP000658613">
    <property type="component" value="Unassembled WGS sequence"/>
</dbReference>
<gene>
    <name evidence="2" type="ORF">IW254_002111</name>
</gene>
<feature type="chain" id="PRO_5036767874" description="Lipoprotein" evidence="1">
    <location>
        <begin position="25"/>
        <end position="140"/>
    </location>
</feature>
<sequence length="140" mass="15174">MQTRVTRWLSAAAVLFASATGVSACTLFEEDINGTYQATVNAAEQGVVDPETVEMLGSQSALEMNYTLVVGDGVCTLKVENELAGEHKRDCTVNKDIKVLYFPETDADSGELKYKKVGEDLEVTSTEEGANTIVMNRVTE</sequence>